<evidence type="ECO:0000259" key="5">
    <source>
        <dbReference type="PROSITE" id="PS51366"/>
    </source>
</evidence>
<dbReference type="Pfam" id="PF02854">
    <property type="entry name" value="MIF4G"/>
    <property type="match status" value="1"/>
</dbReference>
<evidence type="ECO:0000313" key="8">
    <source>
        <dbReference type="Proteomes" id="UP000000559"/>
    </source>
</evidence>
<protein>
    <submittedName>
        <fullName evidence="7">Sgd1p</fullName>
    </submittedName>
</protein>
<dbReference type="InterPro" id="IPR003890">
    <property type="entry name" value="MIF4G-like_typ-3"/>
</dbReference>
<keyword evidence="3" id="KW-0539">Nucleus</keyword>
<feature type="compositionally biased region" description="Basic residues" evidence="4">
    <location>
        <begin position="49"/>
        <end position="62"/>
    </location>
</feature>
<feature type="compositionally biased region" description="Acidic residues" evidence="4">
    <location>
        <begin position="255"/>
        <end position="294"/>
    </location>
</feature>
<name>A0A1D8PSJ3_CANAL</name>
<proteinExistence type="inferred from homology"/>
<dbReference type="GO" id="GO:0005730">
    <property type="term" value="C:nucleolus"/>
    <property type="evidence" value="ECO:0000318"/>
    <property type="project" value="GO_Central"/>
</dbReference>
<feature type="compositionally biased region" description="Acidic residues" evidence="4">
    <location>
        <begin position="402"/>
        <end position="419"/>
    </location>
</feature>
<dbReference type="STRING" id="237561.A0A1D8PSJ3"/>
<evidence type="ECO:0000256" key="2">
    <source>
        <dbReference type="ARBA" id="ARBA00006856"/>
    </source>
</evidence>
<dbReference type="VEuPathDB" id="FungiDB:CR_03650W_A"/>
<dbReference type="EMBL" id="CP017630">
    <property type="protein sequence ID" value="AOW31103.1"/>
    <property type="molecule type" value="Genomic_DNA"/>
</dbReference>
<evidence type="ECO:0000256" key="4">
    <source>
        <dbReference type="SAM" id="MobiDB-lite"/>
    </source>
</evidence>
<feature type="region of interest" description="Disordered" evidence="4">
    <location>
        <begin position="153"/>
        <end position="178"/>
    </location>
</feature>
<dbReference type="OrthoDB" id="361797at2759"/>
<reference evidence="7 8" key="1">
    <citation type="journal article" date="2004" name="Proc. Natl. Acad. Sci. U.S.A.">
        <title>The diploid genome sequence of Candida albicans.</title>
        <authorList>
            <person name="Jones T."/>
            <person name="Federspiel N.A."/>
            <person name="Chibana H."/>
            <person name="Dungan J."/>
            <person name="Kalman S."/>
            <person name="Magee B.B."/>
            <person name="Newport G."/>
            <person name="Thorstenson Y.R."/>
            <person name="Agabian N."/>
            <person name="Magee P.T."/>
            <person name="Davis R.W."/>
            <person name="Scherer S."/>
        </authorList>
    </citation>
    <scope>NUCLEOTIDE SEQUENCE [LARGE SCALE GENOMIC DNA]</scope>
    <source>
        <strain evidence="8">SC5314 / ATCC MYA-2876</strain>
    </source>
</reference>
<evidence type="ECO:0000313" key="7">
    <source>
        <dbReference type="EMBL" id="AOW31103.1"/>
    </source>
</evidence>
<dbReference type="InParanoid" id="A0A1D8PSJ3"/>
<organism evidence="7 8">
    <name type="scientific">Candida albicans (strain SC5314 / ATCC MYA-2876)</name>
    <name type="common">Yeast</name>
    <dbReference type="NCBI Taxonomy" id="237561"/>
    <lineage>
        <taxon>Eukaryota</taxon>
        <taxon>Fungi</taxon>
        <taxon>Dikarya</taxon>
        <taxon>Ascomycota</taxon>
        <taxon>Saccharomycotina</taxon>
        <taxon>Pichiomycetes</taxon>
        <taxon>Debaryomycetaceae</taxon>
        <taxon>Candida/Lodderomyces clade</taxon>
        <taxon>Candida</taxon>
    </lineage>
</organism>
<dbReference type="SUPFAM" id="SSF48371">
    <property type="entry name" value="ARM repeat"/>
    <property type="match status" value="1"/>
</dbReference>
<dbReference type="InterPro" id="IPR003891">
    <property type="entry name" value="Initiation_fac_eIF4g_MI"/>
</dbReference>
<dbReference type="Pfam" id="PF02847">
    <property type="entry name" value="MA3"/>
    <property type="match status" value="1"/>
</dbReference>
<dbReference type="AlphaFoldDB" id="A0A1D8PSJ3"/>
<dbReference type="Proteomes" id="UP000000559">
    <property type="component" value="Chromosome R"/>
</dbReference>
<dbReference type="RefSeq" id="XP_715139.2">
    <property type="nucleotide sequence ID" value="XM_710046.2"/>
</dbReference>
<feature type="compositionally biased region" description="Basic and acidic residues" evidence="4">
    <location>
        <begin position="245"/>
        <end position="254"/>
    </location>
</feature>
<evidence type="ECO:0000256" key="3">
    <source>
        <dbReference type="ARBA" id="ARBA00023242"/>
    </source>
</evidence>
<gene>
    <name evidence="6 7" type="primary">SGD1</name>
    <name evidence="7" type="ordered locus">CAALFM_CR03650WA</name>
    <name evidence="6" type="ordered locus">orf19.11841</name>
</gene>
<feature type="compositionally biased region" description="Basic and acidic residues" evidence="4">
    <location>
        <begin position="295"/>
        <end position="337"/>
    </location>
</feature>
<feature type="region of interest" description="Disordered" evidence="4">
    <location>
        <begin position="25"/>
        <end position="137"/>
    </location>
</feature>
<reference evidence="7 8" key="3">
    <citation type="journal article" date="2013" name="Genome Biol.">
        <title>Assembly of a phased diploid Candida albicans genome facilitates allele-specific measurements and provides a simple model for repeat and indel structure.</title>
        <authorList>
            <person name="Muzzey D."/>
            <person name="Schwartz K."/>
            <person name="Weissman J.S."/>
            <person name="Sherlock G."/>
        </authorList>
    </citation>
    <scope>NUCLEOTIDE SEQUENCE [LARGE SCALE GENOMIC DNA]</scope>
    <source>
        <strain evidence="8">SC5314 / ATCC MYA-2876</strain>
    </source>
</reference>
<dbReference type="KEGG" id="cal:CAALFM_CR03650WA"/>
<accession>A0A1D8PSJ3</accession>
<feature type="domain" description="MI" evidence="5">
    <location>
        <begin position="763"/>
        <end position="899"/>
    </location>
</feature>
<dbReference type="CGD" id="CAL0000199737">
    <property type="gene designation" value="SGD1"/>
</dbReference>
<evidence type="ECO:0000313" key="6">
    <source>
        <dbReference type="CGD" id="CAL0000199737"/>
    </source>
</evidence>
<feature type="compositionally biased region" description="Basic and acidic residues" evidence="4">
    <location>
        <begin position="123"/>
        <end position="137"/>
    </location>
</feature>
<dbReference type="FunCoup" id="A0A1D8PSJ3">
    <property type="interactions" value="672"/>
</dbReference>
<dbReference type="GO" id="GO:0003723">
    <property type="term" value="F:RNA binding"/>
    <property type="evidence" value="ECO:0000318"/>
    <property type="project" value="GO_Central"/>
</dbReference>
<dbReference type="InterPro" id="IPR050781">
    <property type="entry name" value="CWC22_splicing_factor"/>
</dbReference>
<sequence length="1011" mass="115436">MARFNNEEILNSVGLPSQLLQQIKNKENKGDYDDDESEDRFTKFENIRGTKRKSKPISRKDKRKQERELKKQKRIKKDTHPQKVQPKKQNEKTADPLALLAAKKNKSKSKKAEEDNPLMALRKLKENKNSKKTSKAKEDFKIVKEDELLEDEVSDLGYSEDDLGSENKEDFDEDENIDIDPMEALRALKEKKKGVNKASSDIRIVKEDDLEQEDDDISDFEELEEENDPLEALRLLKSKKNKPTKTSEIRIVKEDDLEQENDDDVSDLDSDENVDDQNEEGEDFEGFEEENFDESDFHLSEEEDPLAKLKAIKEAKKNGKSEKTKKKQEKEVYPIDPHLQEQFRKDDEDIEYYAKKLGLKNGKKAKLSKTDDNDIIGGLLDGLDLDFESEMENISDTADEHISEEDEEDDEYFSDDVDDSEKMKENPYVAPGSEETKSSEESGLAPQRYIPPALRKKMALEAGESVSEETLKLRKSIKGPLNKLSEANISSIVSEINALYLSHPRQTLNEEITNIILDSIVQQGRLLDTFVYLHATVVVALYRLQGVEFGAHFIQTIVEKFETSKTESSKTKEASNIISLLSSVYLFQLVSSKLLYDLIKELINNLDENNADLLLRLIRNSGNQMRSDDPSALKEIVLLINGKASTLPKDAVNTRTQFLIETISSLKNNKLKIVNEANHQLSIKLKKFLGGINENKSGDPIQVSLEDIQNVATRGKWWLVGSAWKGHETDKPKDVDVVAMSDILDNAEPNWMELAKSQRMNTDIRRAIFVSIMSANDYIDAVTKLDKLALKRNQEREIPKVLIHCATMEPSWNPYYGVLGNKLCDSHSFRKTFQFMLWDLIKELDGGSADDEEEEDNFIGFDTFDEENKMKRILNLGRFYGFLLAEGSIPLHNLRTVNFLTASSDTVLFLEVLLVSFFDQVGKKSRKNSVGGGLQNKAKGMYEQKYDDRLLVERVLKAKDQTTMLRGLQYFVQEKVKTSEVVSGKKQSKRVGWGVDALFDIIDEFLKDSED</sequence>
<feature type="compositionally biased region" description="Basic and acidic residues" evidence="4">
    <location>
        <begin position="39"/>
        <end position="48"/>
    </location>
</feature>
<dbReference type="SMART" id="SM00544">
    <property type="entry name" value="MA3"/>
    <property type="match status" value="1"/>
</dbReference>
<dbReference type="PROSITE" id="PS51366">
    <property type="entry name" value="MI"/>
    <property type="match status" value="1"/>
</dbReference>
<dbReference type="eggNOG" id="KOG2141">
    <property type="taxonomic scope" value="Eukaryota"/>
</dbReference>
<dbReference type="SMART" id="SM00543">
    <property type="entry name" value="MIF4G"/>
    <property type="match status" value="1"/>
</dbReference>
<feature type="region of interest" description="Disordered" evidence="4">
    <location>
        <begin position="390"/>
        <end position="448"/>
    </location>
</feature>
<keyword evidence="8" id="KW-1185">Reference proteome</keyword>
<dbReference type="GO" id="GO:0042274">
    <property type="term" value="P:ribosomal small subunit biogenesis"/>
    <property type="evidence" value="ECO:0000318"/>
    <property type="project" value="GO_Central"/>
</dbReference>
<comment type="similarity">
    <text evidence="2">Belongs to the CWC22 family.</text>
</comment>
<feature type="compositionally biased region" description="Acidic residues" evidence="4">
    <location>
        <begin position="208"/>
        <end position="229"/>
    </location>
</feature>
<dbReference type="PANTHER" id="PTHR18034:SF4">
    <property type="entry name" value="NUCLEOLAR MIF4G DOMAIN-CONTAINING PROTEIN 1"/>
    <property type="match status" value="1"/>
</dbReference>
<feature type="region of interest" description="Disordered" evidence="4">
    <location>
        <begin position="190"/>
        <end position="337"/>
    </location>
</feature>
<dbReference type="InterPro" id="IPR016024">
    <property type="entry name" value="ARM-type_fold"/>
</dbReference>
<reference evidence="7 8" key="2">
    <citation type="journal article" date="2007" name="Genome Biol.">
        <title>Assembly of the Candida albicans genome into sixteen supercontigs aligned on the eight chromosomes.</title>
        <authorList>
            <person name="van het Hoog M."/>
            <person name="Rast T.J."/>
            <person name="Martchenko M."/>
            <person name="Grindle S."/>
            <person name="Dignard D."/>
            <person name="Hogues H."/>
            <person name="Cuomo C."/>
            <person name="Berriman M."/>
            <person name="Scherer S."/>
            <person name="Magee B.B."/>
            <person name="Whiteway M."/>
            <person name="Chibana H."/>
            <person name="Nantel A."/>
            <person name="Magee P.T."/>
        </authorList>
    </citation>
    <scope>GENOME REANNOTATION</scope>
    <source>
        <strain evidence="8">SC5314 / ATCC MYA-2876</strain>
    </source>
</reference>
<evidence type="ECO:0000256" key="1">
    <source>
        <dbReference type="ARBA" id="ARBA00004604"/>
    </source>
</evidence>
<dbReference type="Gene3D" id="1.25.40.180">
    <property type="match status" value="1"/>
</dbReference>
<dbReference type="GeneID" id="3643191"/>
<dbReference type="PANTHER" id="PTHR18034">
    <property type="entry name" value="CELL CYCLE CONTROL PROTEIN CWF22-RELATED"/>
    <property type="match status" value="1"/>
</dbReference>
<comment type="subcellular location">
    <subcellularLocation>
        <location evidence="1">Nucleus</location>
        <location evidence="1">Nucleolus</location>
    </subcellularLocation>
</comment>